<evidence type="ECO:0000313" key="3">
    <source>
        <dbReference type="Proteomes" id="UP000494165"/>
    </source>
</evidence>
<evidence type="ECO:0000313" key="2">
    <source>
        <dbReference type="EMBL" id="CAB3366194.1"/>
    </source>
</evidence>
<organism evidence="2 3">
    <name type="scientific">Cloeon dipterum</name>
    <dbReference type="NCBI Taxonomy" id="197152"/>
    <lineage>
        <taxon>Eukaryota</taxon>
        <taxon>Metazoa</taxon>
        <taxon>Ecdysozoa</taxon>
        <taxon>Arthropoda</taxon>
        <taxon>Hexapoda</taxon>
        <taxon>Insecta</taxon>
        <taxon>Pterygota</taxon>
        <taxon>Palaeoptera</taxon>
        <taxon>Ephemeroptera</taxon>
        <taxon>Pisciforma</taxon>
        <taxon>Baetidae</taxon>
        <taxon>Cloeon</taxon>
    </lineage>
</organism>
<dbReference type="AlphaFoldDB" id="A0A8S1CBD1"/>
<dbReference type="Proteomes" id="UP000494165">
    <property type="component" value="Unassembled WGS sequence"/>
</dbReference>
<evidence type="ECO:0000259" key="1">
    <source>
        <dbReference type="PROSITE" id="PS51159"/>
    </source>
</evidence>
<dbReference type="GO" id="GO:0008157">
    <property type="term" value="F:protein phosphatase 1 binding"/>
    <property type="evidence" value="ECO:0007669"/>
    <property type="project" value="TreeGrafter"/>
</dbReference>
<name>A0A8S1CBD1_9INSE</name>
<keyword evidence="3" id="KW-1185">Reference proteome</keyword>
<dbReference type="EMBL" id="CADEPI010000024">
    <property type="protein sequence ID" value="CAB3366194.1"/>
    <property type="molecule type" value="Genomic_DNA"/>
</dbReference>
<dbReference type="GO" id="GO:0000164">
    <property type="term" value="C:protein phosphatase type 1 complex"/>
    <property type="evidence" value="ECO:0007669"/>
    <property type="project" value="TreeGrafter"/>
</dbReference>
<proteinExistence type="predicted"/>
<dbReference type="Pfam" id="PF03370">
    <property type="entry name" value="CBM_21"/>
    <property type="match status" value="1"/>
</dbReference>
<dbReference type="InterPro" id="IPR050782">
    <property type="entry name" value="PP1_regulatory_subunit_3"/>
</dbReference>
<comment type="caution">
    <text evidence="2">The sequence shown here is derived from an EMBL/GenBank/DDBJ whole genome shotgun (WGS) entry which is preliminary data.</text>
</comment>
<dbReference type="PANTHER" id="PTHR12307">
    <property type="entry name" value="PROTEIN PHOSPHATASE 1 REGULATORY SUBUNIT"/>
    <property type="match status" value="1"/>
</dbReference>
<dbReference type="InterPro" id="IPR038175">
    <property type="entry name" value="CBM21_dom_sf"/>
</dbReference>
<accession>A0A8S1CBD1</accession>
<dbReference type="Gene3D" id="2.60.40.2440">
    <property type="entry name" value="Carbohydrate binding type-21 domain"/>
    <property type="match status" value="1"/>
</dbReference>
<dbReference type="GO" id="GO:2001069">
    <property type="term" value="F:glycogen binding"/>
    <property type="evidence" value="ECO:0007669"/>
    <property type="project" value="TreeGrafter"/>
</dbReference>
<feature type="domain" description="CBM21" evidence="1">
    <location>
        <begin position="173"/>
        <end position="292"/>
    </location>
</feature>
<dbReference type="PANTHER" id="PTHR12307:SF48">
    <property type="entry name" value="PROTEIN PHOSPHATASE 1 REGULATORY SUBUNIT"/>
    <property type="match status" value="1"/>
</dbReference>
<dbReference type="OrthoDB" id="1881at2759"/>
<reference evidence="2 3" key="1">
    <citation type="submission" date="2020-04" db="EMBL/GenBank/DDBJ databases">
        <authorList>
            <person name="Alioto T."/>
            <person name="Alioto T."/>
            <person name="Gomez Garrido J."/>
        </authorList>
    </citation>
    <scope>NUCLEOTIDE SEQUENCE [LARGE SCALE GENOMIC DNA]</scope>
</reference>
<dbReference type="PROSITE" id="PS51159">
    <property type="entry name" value="CBM21"/>
    <property type="match status" value="1"/>
</dbReference>
<protein>
    <recommendedName>
        <fullName evidence="1">CBM21 domain-containing protein</fullName>
    </recommendedName>
</protein>
<dbReference type="InterPro" id="IPR005036">
    <property type="entry name" value="CBM21_dom"/>
</dbReference>
<sequence length="348" mass="38868">MPADYEMMIASSPPVFSHSPPVSSCLATNYNYLYNGLAYANDNRSPLRRREAHHQLNPKLRVGAMAAVAATAEPMLAKSAVLKALAPRLRPCLVVKPEEDAADASKLKKRVVFADDKGLSLTHIRIMSEPSHCPPLWTVDFIAQVTKGASAEVAPDPWEVTFPQPASDYLKFRHCLDQNNVSLENVIVKEAEELIVGTVKVKNISFHKQVFVRVTFDDWKTHEDAHCTFVQNSPTSMGPSAGTSPGCIFLYDTFSFQLRLQPRATRVEFCVCFASDGKEHWDNNTNKNYVLLKSISPVDRTGNNNNNGIRLMTASAGQQRYNDALHAKLDSWSEFASWNHLVNDSPYW</sequence>
<gene>
    <name evidence="2" type="ORF">CLODIP_2_CD01548</name>
</gene>
<dbReference type="GO" id="GO:0005979">
    <property type="term" value="P:regulation of glycogen biosynthetic process"/>
    <property type="evidence" value="ECO:0007669"/>
    <property type="project" value="TreeGrafter"/>
</dbReference>